<dbReference type="SUPFAM" id="SSF53448">
    <property type="entry name" value="Nucleotide-diphospho-sugar transferases"/>
    <property type="match status" value="1"/>
</dbReference>
<keyword evidence="6" id="KW-0333">Golgi apparatus</keyword>
<dbReference type="Pfam" id="PF13641">
    <property type="entry name" value="Glyco_tranf_2_3"/>
    <property type="match status" value="1"/>
</dbReference>
<dbReference type="Proteomes" id="UP000000442">
    <property type="component" value="Chromosome"/>
</dbReference>
<evidence type="ECO:0000256" key="7">
    <source>
        <dbReference type="ARBA" id="ARBA00023136"/>
    </source>
</evidence>
<feature type="transmembrane region" description="Helical" evidence="9">
    <location>
        <begin position="366"/>
        <end position="387"/>
    </location>
</feature>
<sequence>MSMGGIALYGVHRLWLLTCWHRHGQNKRFMVNPPELPPMTRIPRVTVQVPLYNEPMVAARIIDAVAVLAWPREKLDIQILDDSTDQTREIVQQRIDYWVSRKIPISAITRRSRTGYKAGALKNGMAVCKGEFIALFDADFIPDPDFLEKTIPWFNHSNIGMVQARWTFLNKGYSWLTRLQALLLTPHFRIEHQIRSARGLFFNFNGTAGVWRRRAIETSGGWQDDTVTEDLDLSYRAQMAGWKFTYLDQVEVLSELPVTLADFRTQQERWAKGSIQTARKILPRLIASPLPLAVKIEGVAHLMTNLCWVFGFILTVTLYPVLIYRMHIGIYQVIWFDLPLFCISTGAILIYYLIHGLRSGKKRFPWSLFVLPALSIGLAPCLALSVLKGMCQKGGVFDRTPKSGVSDLRKLKPALQGSQPRSIRALMLNLPIMLYSLLPLWLTWHQETWAALPLVFVFPLGFMVVIGTDLHGLMQGYLSRHPWMNKRLNS</sequence>
<dbReference type="PANTHER" id="PTHR32044:SF80">
    <property type="entry name" value="XYLOGLUCAN GLYCOSYLTRANSFERASE 2-RELATED"/>
    <property type="match status" value="1"/>
</dbReference>
<dbReference type="InterPro" id="IPR029044">
    <property type="entry name" value="Nucleotide-diphossugar_trans"/>
</dbReference>
<evidence type="ECO:0000256" key="2">
    <source>
        <dbReference type="ARBA" id="ARBA00022676"/>
    </source>
</evidence>
<comment type="subcellular location">
    <subcellularLocation>
        <location evidence="1">Golgi apparatus membrane</location>
        <topology evidence="1">Multi-pass membrane protein</topology>
    </subcellularLocation>
</comment>
<evidence type="ECO:0000256" key="5">
    <source>
        <dbReference type="ARBA" id="ARBA00022989"/>
    </source>
</evidence>
<dbReference type="CAZy" id="GT2">
    <property type="family name" value="Glycosyltransferase Family 2"/>
</dbReference>
<dbReference type="EMBL" id="CP001087">
    <property type="protein sequence ID" value="ACN14495.1"/>
    <property type="molecule type" value="Genomic_DNA"/>
</dbReference>
<feature type="transmembrane region" description="Helical" evidence="9">
    <location>
        <begin position="302"/>
        <end position="322"/>
    </location>
</feature>
<dbReference type="AlphaFoldDB" id="C0Q905"/>
<keyword evidence="3" id="KW-0808">Transferase</keyword>
<dbReference type="Gene3D" id="3.90.550.10">
    <property type="entry name" value="Spore Coat Polysaccharide Biosynthesis Protein SpsA, Chain A"/>
    <property type="match status" value="1"/>
</dbReference>
<evidence type="ECO:0000313" key="11">
    <source>
        <dbReference type="Proteomes" id="UP000000442"/>
    </source>
</evidence>
<keyword evidence="7 9" id="KW-0472">Membrane</keyword>
<keyword evidence="4 9" id="KW-0812">Transmembrane</keyword>
<evidence type="ECO:0000256" key="8">
    <source>
        <dbReference type="ARBA" id="ARBA00023316"/>
    </source>
</evidence>
<feature type="transmembrane region" description="Helical" evidence="9">
    <location>
        <begin position="334"/>
        <end position="354"/>
    </location>
</feature>
<dbReference type="eggNOG" id="COG1215">
    <property type="taxonomic scope" value="Bacteria"/>
</dbReference>
<evidence type="ECO:0000256" key="9">
    <source>
        <dbReference type="SAM" id="Phobius"/>
    </source>
</evidence>
<accession>C0Q905</accession>
<name>C0Q905_DESAH</name>
<dbReference type="GO" id="GO:0071555">
    <property type="term" value="P:cell wall organization"/>
    <property type="evidence" value="ECO:0007669"/>
    <property type="project" value="UniProtKB-KW"/>
</dbReference>
<gene>
    <name evidence="10" type="ordered locus">HRM2_13860</name>
</gene>
<proteinExistence type="predicted"/>
<feature type="transmembrane region" description="Helical" evidence="9">
    <location>
        <begin position="450"/>
        <end position="470"/>
    </location>
</feature>
<protein>
    <submittedName>
        <fullName evidence="10">Glucosyltransferase family protein</fullName>
    </submittedName>
</protein>
<keyword evidence="2" id="KW-0328">Glycosyltransferase</keyword>
<organism evidence="10 11">
    <name type="scientific">Desulforapulum autotrophicum (strain ATCC 43914 / DSM 3382 / VKM B-1955 / HRM2)</name>
    <name type="common">Desulfobacterium autotrophicum</name>
    <dbReference type="NCBI Taxonomy" id="177437"/>
    <lineage>
        <taxon>Bacteria</taxon>
        <taxon>Pseudomonadati</taxon>
        <taxon>Thermodesulfobacteriota</taxon>
        <taxon>Desulfobacteria</taxon>
        <taxon>Desulfobacterales</taxon>
        <taxon>Desulfobacteraceae</taxon>
        <taxon>Desulforapulum</taxon>
    </lineage>
</organism>
<keyword evidence="8" id="KW-0961">Cell wall biogenesis/degradation</keyword>
<dbReference type="PANTHER" id="PTHR32044">
    <property type="entry name" value="GLUCOMANNAN 4-BETA-MANNOSYLTRANSFERASE 9"/>
    <property type="match status" value="1"/>
</dbReference>
<dbReference type="STRING" id="177437.HRM2_13860"/>
<dbReference type="HOGENOM" id="CLU_012856_4_0_7"/>
<dbReference type="FunFam" id="3.90.550.10:FF:000057">
    <property type="entry name" value="Glycosyltransferase-like protein, family 2"/>
    <property type="match status" value="1"/>
</dbReference>
<feature type="transmembrane region" description="Helical" evidence="9">
    <location>
        <begin position="425"/>
        <end position="444"/>
    </location>
</feature>
<evidence type="ECO:0000256" key="1">
    <source>
        <dbReference type="ARBA" id="ARBA00004653"/>
    </source>
</evidence>
<evidence type="ECO:0000256" key="3">
    <source>
        <dbReference type="ARBA" id="ARBA00022679"/>
    </source>
</evidence>
<keyword evidence="11" id="KW-1185">Reference proteome</keyword>
<evidence type="ECO:0000313" key="10">
    <source>
        <dbReference type="EMBL" id="ACN14495.1"/>
    </source>
</evidence>
<evidence type="ECO:0000256" key="6">
    <source>
        <dbReference type="ARBA" id="ARBA00023034"/>
    </source>
</evidence>
<dbReference type="GO" id="GO:0016757">
    <property type="term" value="F:glycosyltransferase activity"/>
    <property type="evidence" value="ECO:0007669"/>
    <property type="project" value="UniProtKB-KW"/>
</dbReference>
<keyword evidence="5 9" id="KW-1133">Transmembrane helix</keyword>
<reference evidence="10 11" key="1">
    <citation type="journal article" date="2009" name="Environ. Microbiol.">
        <title>Genome sequence of Desulfobacterium autotrophicum HRM2, a marine sulfate reducer oxidizing organic carbon completely to carbon dioxide.</title>
        <authorList>
            <person name="Strittmatter A.W."/>
            <person name="Liesegang H."/>
            <person name="Rabus R."/>
            <person name="Decker I."/>
            <person name="Amann J."/>
            <person name="Andres S."/>
            <person name="Henne A."/>
            <person name="Fricke W.F."/>
            <person name="Martinez-Arias R."/>
            <person name="Bartels D."/>
            <person name="Goesmann A."/>
            <person name="Krause L."/>
            <person name="Puehler A."/>
            <person name="Klenk H.P."/>
            <person name="Richter M."/>
            <person name="Schuler M."/>
            <person name="Gloeckner F.O."/>
            <person name="Meyerdierks A."/>
            <person name="Gottschalk G."/>
            <person name="Amann R."/>
        </authorList>
    </citation>
    <scope>NUCLEOTIDE SEQUENCE [LARGE SCALE GENOMIC DNA]</scope>
    <source>
        <strain evidence="11">ATCC 43914 / DSM 3382 / HRM2</strain>
    </source>
</reference>
<evidence type="ECO:0000256" key="4">
    <source>
        <dbReference type="ARBA" id="ARBA00022692"/>
    </source>
</evidence>
<dbReference type="KEGG" id="dat:HRM2_13860"/>